<dbReference type="Proteomes" id="UP000053820">
    <property type="component" value="Unassembled WGS sequence"/>
</dbReference>
<name>A0A0C9VU74_9AGAM</name>
<evidence type="ECO:0000313" key="1">
    <source>
        <dbReference type="EMBL" id="KIJ61560.1"/>
    </source>
</evidence>
<proteinExistence type="predicted"/>
<sequence>VQVVGAEDFENAFHYAMMFFEGGREDHDVFPENVVHHRLESRWGVGKAEEHDRRLEEPAVGPEGGLPFISFFDTDVVVSPAYVQLGEDFCVLEFIH</sequence>
<protein>
    <submittedName>
        <fullName evidence="1">Uncharacterized protein</fullName>
    </submittedName>
</protein>
<accession>A0A0C9VU74</accession>
<dbReference type="EMBL" id="KN839861">
    <property type="protein sequence ID" value="KIJ61560.1"/>
    <property type="molecule type" value="Genomic_DNA"/>
</dbReference>
<organism evidence="1 2">
    <name type="scientific">Hydnomerulius pinastri MD-312</name>
    <dbReference type="NCBI Taxonomy" id="994086"/>
    <lineage>
        <taxon>Eukaryota</taxon>
        <taxon>Fungi</taxon>
        <taxon>Dikarya</taxon>
        <taxon>Basidiomycota</taxon>
        <taxon>Agaricomycotina</taxon>
        <taxon>Agaricomycetes</taxon>
        <taxon>Agaricomycetidae</taxon>
        <taxon>Boletales</taxon>
        <taxon>Boletales incertae sedis</taxon>
        <taxon>Leucogyrophana</taxon>
    </lineage>
</organism>
<dbReference type="OrthoDB" id="3046524at2759"/>
<gene>
    <name evidence="1" type="ORF">HYDPIDRAFT_96293</name>
</gene>
<feature type="non-terminal residue" evidence="1">
    <location>
        <position position="1"/>
    </location>
</feature>
<reference evidence="1 2" key="1">
    <citation type="submission" date="2014-04" db="EMBL/GenBank/DDBJ databases">
        <title>Evolutionary Origins and Diversification of the Mycorrhizal Mutualists.</title>
        <authorList>
            <consortium name="DOE Joint Genome Institute"/>
            <consortium name="Mycorrhizal Genomics Consortium"/>
            <person name="Kohler A."/>
            <person name="Kuo A."/>
            <person name="Nagy L.G."/>
            <person name="Floudas D."/>
            <person name="Copeland A."/>
            <person name="Barry K.W."/>
            <person name="Cichocki N."/>
            <person name="Veneault-Fourrey C."/>
            <person name="LaButti K."/>
            <person name="Lindquist E.A."/>
            <person name="Lipzen A."/>
            <person name="Lundell T."/>
            <person name="Morin E."/>
            <person name="Murat C."/>
            <person name="Riley R."/>
            <person name="Ohm R."/>
            <person name="Sun H."/>
            <person name="Tunlid A."/>
            <person name="Henrissat B."/>
            <person name="Grigoriev I.V."/>
            <person name="Hibbett D.S."/>
            <person name="Martin F."/>
        </authorList>
    </citation>
    <scope>NUCLEOTIDE SEQUENCE [LARGE SCALE GENOMIC DNA]</scope>
    <source>
        <strain evidence="1 2">MD-312</strain>
    </source>
</reference>
<evidence type="ECO:0000313" key="2">
    <source>
        <dbReference type="Proteomes" id="UP000053820"/>
    </source>
</evidence>
<dbReference type="AlphaFoldDB" id="A0A0C9VU74"/>
<dbReference type="HOGENOM" id="CLU_143913_1_0_1"/>
<keyword evidence="2" id="KW-1185">Reference proteome</keyword>